<keyword evidence="2" id="KW-1185">Reference proteome</keyword>
<proteinExistence type="predicted"/>
<dbReference type="EMBL" id="JABXBU010000001">
    <property type="protein sequence ID" value="KAF8796605.1"/>
    <property type="molecule type" value="Genomic_DNA"/>
</dbReference>
<comment type="caution">
    <text evidence="1">The sequence shown here is derived from an EMBL/GenBank/DDBJ whole genome shotgun (WGS) entry which is preliminary data.</text>
</comment>
<evidence type="ECO:0000313" key="2">
    <source>
        <dbReference type="Proteomes" id="UP000807504"/>
    </source>
</evidence>
<dbReference type="AlphaFoldDB" id="A0A8T0G274"/>
<accession>A0A8T0G274</accession>
<dbReference type="PANTHER" id="PTHR33964">
    <property type="entry name" value="RE45066P-RELATED"/>
    <property type="match status" value="1"/>
</dbReference>
<reference evidence="1" key="2">
    <citation type="submission" date="2020-06" db="EMBL/GenBank/DDBJ databases">
        <authorList>
            <person name="Sheffer M."/>
        </authorList>
    </citation>
    <scope>NUCLEOTIDE SEQUENCE</scope>
</reference>
<organism evidence="1 2">
    <name type="scientific">Argiope bruennichi</name>
    <name type="common">Wasp spider</name>
    <name type="synonym">Aranea bruennichi</name>
    <dbReference type="NCBI Taxonomy" id="94029"/>
    <lineage>
        <taxon>Eukaryota</taxon>
        <taxon>Metazoa</taxon>
        <taxon>Ecdysozoa</taxon>
        <taxon>Arthropoda</taxon>
        <taxon>Chelicerata</taxon>
        <taxon>Arachnida</taxon>
        <taxon>Araneae</taxon>
        <taxon>Araneomorphae</taxon>
        <taxon>Entelegynae</taxon>
        <taxon>Araneoidea</taxon>
        <taxon>Araneidae</taxon>
        <taxon>Argiope</taxon>
    </lineage>
</organism>
<name>A0A8T0G274_ARGBR</name>
<gene>
    <name evidence="1" type="ORF">HNY73_000961</name>
</gene>
<evidence type="ECO:0000313" key="1">
    <source>
        <dbReference type="EMBL" id="KAF8796605.1"/>
    </source>
</evidence>
<sequence>MMHEKCTLNQLQNCLEPIQSVNQHPDLLFVTTRQELQIVCRILKETVSCVDDHMKHCFSSTQRKFFNDVVEGARQFLKDLCIAGSIQETYLKHSTCYRNVSLSETKCAPKHRHLIQLSEKVEQRNADDGLRETCCAFDDLVHCKT</sequence>
<reference evidence="1" key="1">
    <citation type="journal article" date="2020" name="bioRxiv">
        <title>Chromosome-level reference genome of the European wasp spider Argiope bruennichi: a resource for studies on range expansion and evolutionary adaptation.</title>
        <authorList>
            <person name="Sheffer M.M."/>
            <person name="Hoppe A."/>
            <person name="Krehenwinkel H."/>
            <person name="Uhl G."/>
            <person name="Kuss A.W."/>
            <person name="Jensen L."/>
            <person name="Jensen C."/>
            <person name="Gillespie R.G."/>
            <person name="Hoff K.J."/>
            <person name="Prost S."/>
        </authorList>
    </citation>
    <scope>NUCLEOTIDE SEQUENCE</scope>
</reference>
<protein>
    <submittedName>
        <fullName evidence="1">Uncharacterized protein</fullName>
    </submittedName>
</protein>
<dbReference type="Proteomes" id="UP000807504">
    <property type="component" value="Unassembled WGS sequence"/>
</dbReference>
<dbReference type="PANTHER" id="PTHR33964:SF1">
    <property type="entry name" value="RE45066P"/>
    <property type="match status" value="1"/>
</dbReference>